<dbReference type="EMBL" id="MJBS01000177">
    <property type="protein sequence ID" value="OHE91609.1"/>
    <property type="molecule type" value="Genomic_DNA"/>
</dbReference>
<proteinExistence type="predicted"/>
<name>A0A1G4AR26_9PEZI</name>
<accession>A0A1G4AR26</accession>
<protein>
    <submittedName>
        <fullName evidence="1">Uncharacterized protein</fullName>
    </submittedName>
</protein>
<dbReference type="OrthoDB" id="3200163at2759"/>
<reference evidence="1 2" key="1">
    <citation type="submission" date="2016-09" db="EMBL/GenBank/DDBJ databases">
        <authorList>
            <person name="Capua I."/>
            <person name="De Benedictis P."/>
            <person name="Joannis T."/>
            <person name="Lombin L.H."/>
            <person name="Cattoli G."/>
        </authorList>
    </citation>
    <scope>NUCLEOTIDE SEQUENCE [LARGE SCALE GENOMIC DNA]</scope>
    <source>
        <strain evidence="1 2">IMI 309357</strain>
    </source>
</reference>
<keyword evidence="2" id="KW-1185">Reference proteome</keyword>
<dbReference type="AlphaFoldDB" id="A0A1G4AR26"/>
<dbReference type="RefSeq" id="XP_022468781.1">
    <property type="nucleotide sequence ID" value="XM_022624704.1"/>
</dbReference>
<gene>
    <name evidence="1" type="ORF">CORC01_13086</name>
</gene>
<evidence type="ECO:0000313" key="2">
    <source>
        <dbReference type="Proteomes" id="UP000176998"/>
    </source>
</evidence>
<sequence>MSSGWQQSLRSFSIRSEDSAIFVAVKGGDMGITETLTAADRMHLHRVEAIVPWDWYRFPVWAGTPLYSVIGWGPLPHLTELPWDEWDKVFHRTLRQWLRIFRDAGVNLLQYGRDEMPTLNSATAADLRGAFSADAVAASQRYVRNPLNRFDYGSQIQDWRLWWAPEFEAFAAKFWTLFDRPKPVIPRSWVEL</sequence>
<dbReference type="Proteomes" id="UP000176998">
    <property type="component" value="Unassembled WGS sequence"/>
</dbReference>
<organism evidence="1 2">
    <name type="scientific">Colletotrichum orchidophilum</name>
    <dbReference type="NCBI Taxonomy" id="1209926"/>
    <lineage>
        <taxon>Eukaryota</taxon>
        <taxon>Fungi</taxon>
        <taxon>Dikarya</taxon>
        <taxon>Ascomycota</taxon>
        <taxon>Pezizomycotina</taxon>
        <taxon>Sordariomycetes</taxon>
        <taxon>Hypocreomycetidae</taxon>
        <taxon>Glomerellales</taxon>
        <taxon>Glomerellaceae</taxon>
        <taxon>Colletotrichum</taxon>
    </lineage>
</organism>
<dbReference type="GeneID" id="34566214"/>
<evidence type="ECO:0000313" key="1">
    <source>
        <dbReference type="EMBL" id="OHE91609.1"/>
    </source>
</evidence>
<comment type="caution">
    <text evidence="1">The sequence shown here is derived from an EMBL/GenBank/DDBJ whole genome shotgun (WGS) entry which is preliminary data.</text>
</comment>